<dbReference type="NCBIfam" id="TIGR01733">
    <property type="entry name" value="AA-adenyl-dom"/>
    <property type="match status" value="2"/>
</dbReference>
<dbReference type="InterPro" id="IPR036736">
    <property type="entry name" value="ACP-like_sf"/>
</dbReference>
<dbReference type="FunFam" id="1.10.1200.10:FF:000005">
    <property type="entry name" value="Nonribosomal peptide synthetase 1"/>
    <property type="match status" value="3"/>
</dbReference>
<feature type="domain" description="Carrier" evidence="12">
    <location>
        <begin position="2456"/>
        <end position="2529"/>
    </location>
</feature>
<dbReference type="GO" id="GO:0071766">
    <property type="term" value="P:Actinobacterium-type cell wall biogenesis"/>
    <property type="evidence" value="ECO:0007669"/>
    <property type="project" value="UniProtKB-ARBA"/>
</dbReference>
<dbReference type="CDD" id="cd00833">
    <property type="entry name" value="PKS"/>
    <property type="match status" value="2"/>
</dbReference>
<keyword evidence="5" id="KW-0596">Phosphopantetheine</keyword>
<dbReference type="Gene3D" id="1.10.1200.10">
    <property type="entry name" value="ACP-like"/>
    <property type="match status" value="7"/>
</dbReference>
<dbReference type="GO" id="GO:0004315">
    <property type="term" value="F:3-oxoacyl-[acyl-carrier-protein] synthase activity"/>
    <property type="evidence" value="ECO:0007669"/>
    <property type="project" value="InterPro"/>
</dbReference>
<dbReference type="SUPFAM" id="SSF53901">
    <property type="entry name" value="Thiolase-like"/>
    <property type="match status" value="2"/>
</dbReference>
<evidence type="ECO:0000256" key="10">
    <source>
        <dbReference type="ARBA" id="ARBA00023098"/>
    </source>
</evidence>
<feature type="domain" description="Carrier" evidence="12">
    <location>
        <begin position="5313"/>
        <end position="5388"/>
    </location>
</feature>
<comment type="pathway">
    <text evidence="2">Antibiotic biosynthesis.</text>
</comment>
<dbReference type="InterPro" id="IPR045851">
    <property type="entry name" value="AMP-bd_C_sf"/>
</dbReference>
<feature type="domain" description="Ketosynthase family 3 (KS3)" evidence="13">
    <location>
        <begin position="731"/>
        <end position="1167"/>
    </location>
</feature>
<dbReference type="Pfam" id="PF13193">
    <property type="entry name" value="AMP-binding_C"/>
    <property type="match status" value="2"/>
</dbReference>
<dbReference type="InterPro" id="IPR023213">
    <property type="entry name" value="CAT-like_dom_sf"/>
</dbReference>
<dbReference type="CDD" id="cd08953">
    <property type="entry name" value="KR_2_SDR_x"/>
    <property type="match status" value="1"/>
</dbReference>
<dbReference type="PROSITE" id="PS52004">
    <property type="entry name" value="KS3_2"/>
    <property type="match status" value="2"/>
</dbReference>
<keyword evidence="15" id="KW-0413">Isomerase</keyword>
<dbReference type="GO" id="GO:0009403">
    <property type="term" value="P:toxin biosynthetic process"/>
    <property type="evidence" value="ECO:0007669"/>
    <property type="project" value="UniProtKB-ARBA"/>
</dbReference>
<dbReference type="NCBIfam" id="NF003417">
    <property type="entry name" value="PRK04813.1"/>
    <property type="match status" value="5"/>
</dbReference>
<dbReference type="PROSITE" id="PS00455">
    <property type="entry name" value="AMP_BINDING"/>
    <property type="match status" value="1"/>
</dbReference>
<dbReference type="InterPro" id="IPR049552">
    <property type="entry name" value="PKS_DH_N"/>
</dbReference>
<dbReference type="InterPro" id="IPR009081">
    <property type="entry name" value="PP-bd_ACP"/>
</dbReference>
<dbReference type="InterPro" id="IPR014031">
    <property type="entry name" value="Ketoacyl_synth_C"/>
</dbReference>
<dbReference type="InterPro" id="IPR006162">
    <property type="entry name" value="Ppantetheine_attach_site"/>
</dbReference>
<evidence type="ECO:0000256" key="3">
    <source>
        <dbReference type="ARBA" id="ARBA00005194"/>
    </source>
</evidence>
<organism evidence="15 16">
    <name type="scientific">Xanthomonas albilineans (strain GPE PC73 / CFBP 7063)</name>
    <dbReference type="NCBI Taxonomy" id="380358"/>
    <lineage>
        <taxon>Bacteria</taxon>
        <taxon>Pseudomonadati</taxon>
        <taxon>Pseudomonadota</taxon>
        <taxon>Gammaproteobacteria</taxon>
        <taxon>Lysobacterales</taxon>
        <taxon>Lysobacteraceae</taxon>
        <taxon>Xanthomonas</taxon>
    </lineage>
</organism>
<dbReference type="Gene3D" id="3.30.559.30">
    <property type="entry name" value="Nonribosomal peptide synthetase, condensation domain"/>
    <property type="match status" value="4"/>
</dbReference>
<comment type="pathway">
    <text evidence="3">Lipid metabolism; fatty acid biosynthesis.</text>
</comment>
<dbReference type="InterPro" id="IPR000873">
    <property type="entry name" value="AMP-dep_synth/lig_dom"/>
</dbReference>
<gene>
    <name evidence="15" type="primary">albI</name>
    <name evidence="15" type="ordered locus">XALc_1529</name>
</gene>
<dbReference type="InterPro" id="IPR020845">
    <property type="entry name" value="AMP-binding_CS"/>
</dbReference>
<dbReference type="SUPFAM" id="SSF47336">
    <property type="entry name" value="ACP-like"/>
    <property type="match status" value="7"/>
</dbReference>
<dbReference type="InterPro" id="IPR025110">
    <property type="entry name" value="AMP-bd_C"/>
</dbReference>
<dbReference type="Pfam" id="PF08242">
    <property type="entry name" value="Methyltransf_12"/>
    <property type="match status" value="1"/>
</dbReference>
<evidence type="ECO:0000256" key="6">
    <source>
        <dbReference type="ARBA" id="ARBA00022553"/>
    </source>
</evidence>
<dbReference type="GO" id="GO:0006633">
    <property type="term" value="P:fatty acid biosynthetic process"/>
    <property type="evidence" value="ECO:0007669"/>
    <property type="project" value="UniProtKB-UniPathway"/>
</dbReference>
<dbReference type="InterPro" id="IPR029063">
    <property type="entry name" value="SAM-dependent_MTases_sf"/>
</dbReference>
<keyword evidence="10" id="KW-0443">Lipid metabolism</keyword>
<dbReference type="GO" id="GO:0005737">
    <property type="term" value="C:cytoplasm"/>
    <property type="evidence" value="ECO:0007669"/>
    <property type="project" value="TreeGrafter"/>
</dbReference>
<accession>D2UDF9</accession>
<dbReference type="Gene3D" id="3.30.300.30">
    <property type="match status" value="4"/>
</dbReference>
<evidence type="ECO:0000259" key="14">
    <source>
        <dbReference type="PROSITE" id="PS52019"/>
    </source>
</evidence>
<dbReference type="InterPro" id="IPR049900">
    <property type="entry name" value="PKS_mFAS_DH"/>
</dbReference>
<evidence type="ECO:0000256" key="4">
    <source>
        <dbReference type="ARBA" id="ARBA00006484"/>
    </source>
</evidence>
<dbReference type="Gene3D" id="3.40.50.12780">
    <property type="entry name" value="N-terminal domain of ligase-like"/>
    <property type="match status" value="4"/>
</dbReference>
<sequence>MPNALMQITLVAVQFAGVLLGVTARAAIPNKAGMRRAWPPFPQACCRSIAYLMQRSPMSPLQQTLLTRLASAAASRTMIEFPRPEHASPQFCDDAELARLIVQLSAGLQPLAMPGTYVIIAAPHGGLFAAALLACLHANLVAVPFPLDVAQPNEREQARLETIHAQLMEHGNVAVLLDDVADRSAFARMAHAAGTFLATFADLKRESTSASLCPASPSDAALLLFTSGSSGESKGILLSHRNLHHQIQAGIRQWSLDEHSHVVTWLSPAHNFGLHFGLLAPWFSGATVSFIHPHSYMKRPGFWLETVAARDATHMAAPNFAFDYCCDWVMVEQLPPSALSTLTHIVCGGEPVRASTMQRFFEKFAGLGARTQTFMPHFGLSETGALSTLDEAPQQRVLELDADALNKRKRVAAGASQARVTVLNCGAVDQDVELRIVCPEGETLCRPDEIGEIWVKSPAIARGYLFAKPADQRQFNCSIRHTDDSGYFRTGDLGFIADGCLYVTGRVKEVLIIRGKNHYPAHIEASIAATASPGALMPVVISIERQDEERVAAVIAVNHPWTPAACAAQALKIRQQVADQHGVALAELAFAEHRHVFGTYPGKLKRRLVKEAYVNGQLPLLWHEGKNRDVPAAAADDRQAQHVADLCRKVFLPVLGVAPPHAQWPLCELALDSLQCVRLAGAIEECYGVPFEPTLLFKLETVGAIAEYVLAHGRQAPTPTRAPVASTTCSEEPIAIVAMHCEVPGAGENTEALWSFLRSDVNAIRPIESTRPDLWAAMSAYPGLAGEQLPRYAGFLDDVDAFDAAFFGISRREAECMDPQQRKVLEMVWKLIEQAGHDPLSWGGQPVGLFVGAHTSDYGELLASQPQLMAKCGAYIDSGSHLTMIPNRASRWFNFTGPSEVINSACSSSLVALHRAVQSLRQGESSVALVLGVNLILAPKVLLASASAGMLSPDGRCKTLDAAADGFVRSEGIAGVILKPLAQALADGDRVYGLVRGVAVNHGGRSNSLRAPNVNAQRQLLIRTYQEAGVEPASVGYVELHGTGTSLGDPIEIQALKEAFIALGAQAAPSNCGIGSVKSALGHLEAAAGLTGLIKVLLMLKHGEQAGTRHFSTLNPLIDLRGTSFEVVAQHRAWPSQVGIHGTLLPRRAGISSFGFGGANAHAIVEEHVIATSPSTSSAGGPVGIVLSAGSEAVLRQQVLALSAWLRQQSPTPAQMIDVAYTLQVGRAALSHRLAFSATDAEQALARLEGRLAGVMDAEVHHGVVDAAAMAPEHGRQTREGLADLLRAWTQGVRVDWSALYGIQRPQRVSLPVYPFARERYWLPDQAMHAAADAHPMLQLLHANAKLHRYALLRSGYASFLVDHCVDGRQVLPAAVQLELVRAAAQRAMPQDEGCIELAQVAFLRPLMMEETELEVEIELSKSDQDEFDFQLHDAHRRQVFSQGHVRRRVYTATPRLDLAQLQKLCAERVLSGEDCYAHFTACGLQLGDRLKSVQSIGCGRSVEGEPIALGVLRLPPSSAKDSHVLPLSLLDGALQCSLGLQRDVEHIAMPYTLERMTVHAPIPPEAWVLLRHGHAARQSLDIDLLDSEGRVCVSLGNYTGRAPKAVSVVRALVLAPVWQALTETAPAWPDPAERIVTVGDDAWRSHFGFDEPALSLEDSVEAIAMRLGQTGKFDHLVWIVPIAESETDIAAQGSAAIAGFRLVKALLALGYAHRPLGLTVLTRQALTRQPSHAAVHGLIGTLAKEYCNWKIRLLDLPSVQAWPQWEQLRSLPWHAQGEALIGRGTCWYRRQLCEVLPLPSLEPPPYRVGGVYVVIGGAGGLGEVLSEHLIRTYDAQLIWIGRRVLDEGIARKQTRLASLGRAPHYISADASDPAALHAAHDEIVALHGQPHGLILSNIVLKDASLARMEEADFRDVLAAKLDVSVCAAQVFGAAPLDFVLFFSSIQSTTKAAGQGNYAAGCCYVDAFGELWARRGLRVKTINWGYWGKVGVVAGEDYRRRMAQKHMASIEGAEAMQVLSQLLCAPLQRLAYVKIDDANAMRALGVVEDESVQIPVHAPAEPPREQPDPVVELSVNLDARRERETLLAAWLLELIEQLGGFPPASFDIATLAQRLHIVPAYRSWLEHSVRMLGVYGYLRATGESRFELADKPPDDARGAWNAHVHEASVEAGEEAQLRLLDRCMRALPAVLRGERKATELLFPEGSMAWVEGIYQNNPLADYFNAQLVTRLIAYLRRRLESTPAARLKLCEIGAGSGGTTASVLQQLQAYGEHIEEYLYTDLSPVFLHHAEKHYQPRAPYLRTAYFDVERAPTAQALESGGYDVVIAANVLHATRDIAKTLRNAKALLKPGGLLLLNEVIERSLVLHLTFGLLESWWLPQDRILRLAGSPLLACATWRSLLEAEGFAGVSVHRAQSDAGQVIICAYSDGIVRQASTIEVARHEKVTVPSQPAEAGESPLDLVKKLLGRILKMDPVTLDTSHPLEYYGVDSIVAIELAMALRETFPGFEVSELFETQSIDTLLGSLEQAPLLATLTAPPQQDMLQQLKQLLARTLKLDITQIDTSKTLESYGVDSIVIIELANALRERYPSLDASQLMETLSIDRLVAQWQATEPAVPAEPTAEPPVADEDAAAIIGLAGRFPGADTLEEFWNNLRNGQSSMGEVPGERWDHQHYFDSERQAPGKTYSRWGAFLRDIDGFDAAFFEWPDSVALESDPQARIFLEQAYAGIEDAGYTPGSLSKSQRVGVFVGVMNGYYSGGARFWQIANRVSYQFDFRGPSLAVDTACSASLTAIHLALESLRSGSCEVALAGGVNLLVDPQQYLNLAGAAMLSAGASCRPFGEAADGFVAGEACGVVLLKPLKQARADGDVIHAVIKGSMINAGGQTSAFSSPNPAAQAEVVRQALQRAGVAPDSISYIEAHGTGTVLGDAVELGALNKVFDKHAAPCLIGSLKANIGHAESAAGIAGLAKLVLQFRHGELAPSLNAFPLNPYIEFGRFQVQQQPAPWPRRGAQPRRAGLSAFGAGGSNAHLVVEEAPAMAPGVSISASSPALIVLSARTLPALQQRARDLLAWMQARQVDDVMLADVAYTLHLGRVAMEQRLAFTAGSAAELSEKLQAYLGHAIRADIYLSEDTPGKPAGAPIVAEEDLLTLMDAWIEKGQYGRLLEYWTKGQPIDWNELYWRKLYADGRPRRISLPTYPFEHRRYWQTPVPGERGLHATAPATRETVAVGAMPDPAGATVQARLCALCQVLLGKPVTAQMDFFAVGGHSVLAIQLVSRIRKSFGVEYPVSALFESALLSDMARQIEQLRVNGVAKRMPALLPAGRAGAIPATYAQERLWLVHEHMSEQRSSYNITFAMHFRGVDFRTEAMRAALNALVARHEVLRTRFLSQDGQLQQVIAASLTLEVPVREVSAEEVDLLLAASTRETFDLRQGPLFKARILRVAADHHVVLSSIHHIISDGWSLGVFNRDLHQLYEACLRGTTPTLPTLAVQYADYALWQRQWELAAPLSYWTRALEGYDDGLDLPYDRPRGATRAWRAGLVKHRYPPQLAQQLAAYSQQYQATLFMSLLAGLALVLGRYADRKDVCIGATVSGRDQLELEELIGFFINILPLRVDLSGDPCLEEVLLRTRQVVLDGFAHQSVPFEHVLQALRRQRDSSQIPLVPVMLRHQNFPTQEIGDWPEGVRLTQMELGLDRSTPSELDWQFYGDGSSLELTLEYAQDLFDEATVRRMIAHHQQALEAMVSRPQLPVGEWDMLTAEERRLFAALNATGTPREWPSLAQQFERQAQATPQAIACVSDGQSWSYAQLEARANQLAQALRGQGAGRDVRVAVQSARTPELLMALLAIFKAGACYVPIDPAYPAAYREQILAEVQVSILLEQGELALDEQGQFRNPRWREQATTPLGLRGHPGDLACVMVTSGSTGRPKGVMVPYAQLHNWLHAGWQRSPFEAGERVLQKTSIAFAVSVKELLSGLLAGVEQVMLPDEQVKDSLALARAIEQWQVTRLYLVPSHLQALLDATQGRDGLLHSLRHVVTAGEALPSAVRETVRARLPQVQLWNNYGCTELNDATYQRSDTVAPGTFVPIGAPIANTEVYVLDRRLRQVPIGVMGELHVHSVGMARGYWNRPGLTASRFIAHPYSEEPGTRLYKTGDMVRRLADGTLEYLGRQDFEVKVRGHRVDTRQVEAALRAQPAVAEAVVSGHRVDGDMQLVAYVVAREGQAPSASELKQQMSAQLPTYMLPTVYQWLEQLPRLSNGKLDRLALPAPQVVHAQEYVAPRNEAEQRLAALFAEVLRVEQVGIHDNFFALGGHSLSASQLISRIARDMAIDLSLSMLFELPTVAQLSESLASHARDSDCDVIPTSTEEATIPLSTAQERMWFLHKFVQETPYNTPGLALLQGELDISALQLAFRCVLERHAVLRTHFVETEQQCVQVIGAAEQFVLQLRPIRDEADLHGLLHTAVSEPFDLERELPLRALLYRLDDRRHYLAVVIHHIVFDGWSTSILFRELATHYAACRHGQSAPLPPLELSYADYARWERARLNQEDALRKLEYWKTQLADAPPLVLPTTYARPVFQNFNGATVALQIEPPLLQRLQRFADAHSFTLYMLLLAALGVVLSRHARQKHFCIGSPVANRARAELHGLIGLFVNTLAVRLDLDGNPSVRELLERIHCTTLAAYEHQDVPFERIVESLKVPRDTARNPLVQVMLNFQNMPMSAFDLDGVQVQVLPMHNGTAKCELTFDLLLDGSRLSGFVEYATGLFAPEWVQALVQQFKCVLAALVERPEASLNDLPMAPNEAQPASPALMKHIAPSVPNLLEAMAANDAARLALQAPEGALSYAQLIEAANEFAWRLRCEHAGPDKVVALCLAPCSALVVALLAASLCGAASVLIDPTTTAEAQYDQLFETRAGIVVTCSSLLEKLPLDDQAVVLIDEQAAEATPRLMHFTDDPALPAMLHCMCDEKGRTRTIMVESGSLSSRLLDSVQRFSLERTDRFLLRSPLSAELAHTEVLQWLAAGGSLSIAPMHGDFDAAAWLETLATYAISVAYLAQVELTEMLAHLQNHPLERNKLAGLRVLVVHGAPLPIAPLMRLDAWLREVGGSARIFAAYGNAEFGAEILSQDVSAALQAGIGAQYKHRRGLFPLGANSMCHVVQSNGRIAPDGMVGELWITQPACLYKTDALVRRLPNGQLEWLGSLDVQSRIDDPRIDLCVVEAQLRLCEDVGEAVVLYEPVKRCLVAYLSARSTAAIMTDKTLARIRQALSETLPDYLLPAIWVPLAHWPRLSHGRVDLGALPAPDFDLARHESYIAPRTAVEQAVAEIWQRVLKRTQVGVHDNFFELGGHSVLAIQLVSGLRKALAIEVPVTLVFEAPILGALARQIVPLLVSERRPRPPGLTRLEHTGPIPASYAQERLWLVHEHMEEQRTSYNISNAAHFIGAAFSVEAMRAALNALVVRHEVLRTRFLSQDGQLQQVIAASLTLEVPVREVAAEEVDLLLAASTREIFDLRQGPLFKARILRVAADHHVVLSSIHHIISDGWSLGVFNRDLHQLYEACLRGTTHTLPTLAVQYADYALWQRQWELAAPLSYWTRALEGYDDGLDLPYDRPRGATRAWRAGLVKHRYPPQLAQQLAAYSQQYQATLFMSLLAGLALVLGRYADRKDVCIGATVSGRDQLELEELIGFFINILPLRVDLSGDPCLEEVLLRTRQVVLDGFTHQAVPFEHVLQALRRQRDSSQIPLVPVMLRHQNFPTQEIGDWPEGVRLTQMELGLDRSTPSELDWQFYGDGSSLELTLEYAQDLFDEATVRRMIAHHQQALEAMVSRPRLRVGKWDMLTAEERRLFAALNATGTPREWPSLAEQFERQAHATPQAIACVSDGQSWSYAQLEARANQLAQALRGQGAGRDVRVAVQSARTPELLMALLAIFKAGACYVPIDPAYPAAYREQILAEVQVSIVLEQDELALDEQGQFHNPRWREQAPTPLGLREHPGDLACVMVTSGSTGRPKGVMVPYAQLHNWLHAGWQRSPFEAGERVLQKTSIAFAVSVKELLSGLLAGVGQVMLPDEQVKDSLALARAIEQWQVTRLYLVPSHLQALLDATQGRDGLLHSLRHVVTAGEALPSAVRETVRARLPQVQLWNNYGCTELNDATYQRSDTVAPGTFVPIGAPIANTEVYVLDRRLRQVPIGVMGELHVHSVGMARGYWNRPGLTASRFIAHPYSEEPGTRLYKTGDMVRRLADGTLEYLGRQDFEVKVRGHRVDTRQVEAALRAQPAVAEAVVSGHRVDGDMQLVAYVVAREGQAPSVSELKQQLSAQLPTYMLPTVYQWLEQLPRLSNGKLDRLALPAPQVVHAQEYVAPRNEAEQRLAALFAEVLRVEQVGIHDNFFALGGHSLSASQLISRIRQSFHVDLPLSRIFEAPTIEGLVRQLVLPSEGGVASIARVARNRTIPLSLFQERLWFVHQHMPEQRTSYNGTLALRLRGPLSVEAMRAALRALVLRHEILRTRFVLPTGASEPVQVIDEHSDFQLSVQVVEDTEIASLMDELASHIYDLANGPLFIACLLQLDEQEHVLLIGMHHLIYDAWSQFTVMNRDLRVLYHRHLGLAGGDLPELPIQYADYAIWQRAQNLDAQLAYWQAMLHDYDDGLELPYDYPRPRNRTWHAAVYTHTYPAELVQRFAGFVQAHQSTLFIGLLASFAVVLNKYTGRDDLCIGTTTAGRTHLELENLIGFFINILPLRLRLDGDPDVAEIMRRTRLVAMSAFENQALPFEHLLNALHKQRDTSRIPLVPVVMRHQNFPDTIGDWSDGIRTEVIQRDLRATPNEMDLQFFGGGTGLSVTVEYAAELFSEATIRRLIHHHQLVLEQMLAAHESATCPLDVAD</sequence>
<proteinExistence type="inferred from homology"/>
<name>D2UDF9_XANAP</name>
<dbReference type="eggNOG" id="COG3321">
    <property type="taxonomic scope" value="Bacteria"/>
</dbReference>
<feature type="region of interest" description="C-terminal hotdog fold" evidence="11">
    <location>
        <begin position="1467"/>
        <end position="1610"/>
    </location>
</feature>
<feature type="domain" description="Carrier" evidence="12">
    <location>
        <begin position="2540"/>
        <end position="2613"/>
    </location>
</feature>
<dbReference type="InterPro" id="IPR013968">
    <property type="entry name" value="PKS_KR"/>
</dbReference>
<keyword evidence="7" id="KW-0808">Transferase</keyword>
<dbReference type="eggNOG" id="COG1020">
    <property type="taxonomic scope" value="Bacteria"/>
</dbReference>
<dbReference type="FunFam" id="2.30.38.10:FF:000001">
    <property type="entry name" value="Non-ribosomal peptide synthetase PvdI"/>
    <property type="match status" value="2"/>
</dbReference>
<dbReference type="InterPro" id="IPR010071">
    <property type="entry name" value="AA_adenyl_dom"/>
</dbReference>
<dbReference type="PANTHER" id="PTHR45527">
    <property type="entry name" value="NONRIBOSOMAL PEPTIDE SYNTHETASE"/>
    <property type="match status" value="1"/>
</dbReference>
<dbReference type="CDD" id="cd05931">
    <property type="entry name" value="FAAL"/>
    <property type="match status" value="1"/>
</dbReference>
<dbReference type="Pfam" id="PF00550">
    <property type="entry name" value="PP-binding"/>
    <property type="match status" value="7"/>
</dbReference>
<dbReference type="EMBL" id="FP565176">
    <property type="protein sequence ID" value="CBA16032.1"/>
    <property type="molecule type" value="Genomic_DNA"/>
</dbReference>
<dbReference type="GO" id="GO:0016853">
    <property type="term" value="F:isomerase activity"/>
    <property type="evidence" value="ECO:0007669"/>
    <property type="project" value="UniProtKB-KW"/>
</dbReference>
<dbReference type="PROSITE" id="PS00012">
    <property type="entry name" value="PHOSPHOPANTETHEINE"/>
    <property type="match status" value="3"/>
</dbReference>
<evidence type="ECO:0000256" key="7">
    <source>
        <dbReference type="ARBA" id="ARBA00022679"/>
    </source>
</evidence>
<keyword evidence="8" id="KW-0677">Repeat</keyword>
<dbReference type="Pfam" id="PF00109">
    <property type="entry name" value="ketoacyl-synt"/>
    <property type="match status" value="2"/>
</dbReference>
<evidence type="ECO:0000256" key="2">
    <source>
        <dbReference type="ARBA" id="ARBA00004792"/>
    </source>
</evidence>
<dbReference type="InterPro" id="IPR054514">
    <property type="entry name" value="RhiE-like_linker"/>
</dbReference>
<evidence type="ECO:0000256" key="11">
    <source>
        <dbReference type="PROSITE-ProRule" id="PRU01363"/>
    </source>
</evidence>
<dbReference type="InterPro" id="IPR018201">
    <property type="entry name" value="Ketoacyl_synth_AS"/>
</dbReference>
<dbReference type="PROSITE" id="PS00098">
    <property type="entry name" value="THIOLASE_1"/>
    <property type="match status" value="1"/>
</dbReference>
<evidence type="ECO:0000256" key="1">
    <source>
        <dbReference type="ARBA" id="ARBA00001957"/>
    </source>
</evidence>
<dbReference type="InterPro" id="IPR020807">
    <property type="entry name" value="PKS_DH"/>
</dbReference>
<dbReference type="Pfam" id="PF22336">
    <property type="entry name" value="RhiE-like_linker"/>
    <property type="match status" value="2"/>
</dbReference>
<dbReference type="EC" id="5.1.1.-" evidence="15"/>
<dbReference type="Pfam" id="PF00668">
    <property type="entry name" value="Condensation"/>
    <property type="match status" value="4"/>
</dbReference>
<dbReference type="InterPro" id="IPR042099">
    <property type="entry name" value="ANL_N_sf"/>
</dbReference>
<dbReference type="Gene3D" id="3.40.50.720">
    <property type="entry name" value="NAD(P)-binding Rossmann-like Domain"/>
    <property type="match status" value="1"/>
</dbReference>
<dbReference type="SMART" id="SM00825">
    <property type="entry name" value="PKS_KS"/>
    <property type="match status" value="2"/>
</dbReference>
<dbReference type="Gene3D" id="1.10.1240.100">
    <property type="match status" value="2"/>
</dbReference>
<dbReference type="InterPro" id="IPR057326">
    <property type="entry name" value="KR_dom"/>
</dbReference>
<feature type="domain" description="Ketosynthase family 3 (KS3)" evidence="13">
    <location>
        <begin position="2629"/>
        <end position="3035"/>
    </location>
</feature>
<dbReference type="InterPro" id="IPR042104">
    <property type="entry name" value="PKS_dehydratase_sf"/>
</dbReference>
<feature type="active site" description="Proton acceptor; for dehydratase activity" evidence="11">
    <location>
        <position position="1364"/>
    </location>
</feature>
<evidence type="ECO:0000313" key="16">
    <source>
        <dbReference type="Proteomes" id="UP000001890"/>
    </source>
</evidence>
<dbReference type="Gene3D" id="3.40.47.10">
    <property type="match status" value="2"/>
</dbReference>
<dbReference type="Gene3D" id="3.40.50.150">
    <property type="entry name" value="Vaccinia Virus protein VP39"/>
    <property type="match status" value="1"/>
</dbReference>
<dbReference type="PROSITE" id="PS52019">
    <property type="entry name" value="PKS_MFAS_DH"/>
    <property type="match status" value="1"/>
</dbReference>
<dbReference type="SUPFAM" id="SSF56801">
    <property type="entry name" value="Acetyl-CoA synthetase-like"/>
    <property type="match status" value="4"/>
</dbReference>
<reference evidence="15 16" key="1">
    <citation type="journal article" date="2009" name="BMC Genomics">
        <title>The complete genome sequence of Xanthomonas albilineans provides new insights into the reductive genome evolution of the xylem-limited Xanthomonadaceae.</title>
        <authorList>
            <person name="Pieretti I."/>
            <person name="Royer M."/>
            <person name="Barbe V."/>
            <person name="Carrere S."/>
            <person name="Koebnik R."/>
            <person name="Cociancich S."/>
            <person name="Couloux A."/>
            <person name="Darrasse A."/>
            <person name="Gouzy J."/>
            <person name="Jacques M.A."/>
            <person name="Lauber E."/>
            <person name="Manceau C."/>
            <person name="Mangenot S."/>
            <person name="Poussier S."/>
            <person name="Segurens B."/>
            <person name="Szurek B."/>
            <person name="Verdier V."/>
            <person name="Arlat M."/>
            <person name="Rott P."/>
        </authorList>
    </citation>
    <scope>NUCLEOTIDE SEQUENCE [LARGE SCALE GENOMIC DNA]</scope>
    <source>
        <strain evidence="16">GPE PC73 / CFBP 7063</strain>
    </source>
</reference>
<dbReference type="Gene3D" id="3.10.129.110">
    <property type="entry name" value="Polyketide synthase dehydratase"/>
    <property type="match status" value="1"/>
</dbReference>
<dbReference type="KEGG" id="xal:XALC_1529"/>
<feature type="domain" description="Carrier" evidence="12">
    <location>
        <begin position="6358"/>
        <end position="6433"/>
    </location>
</feature>
<dbReference type="Pfam" id="PF08659">
    <property type="entry name" value="KR"/>
    <property type="match status" value="1"/>
</dbReference>
<feature type="domain" description="Carrier" evidence="12">
    <location>
        <begin position="633"/>
        <end position="713"/>
    </location>
</feature>
<protein>
    <submittedName>
        <fullName evidence="15">Polyketide non-ribosomal peptide synthase albicidin synthetase protein</fullName>
        <ecNumber evidence="15">5.1.1.-</ecNumber>
    </submittedName>
</protein>
<dbReference type="Pfam" id="PF00501">
    <property type="entry name" value="AMP-binding"/>
    <property type="match status" value="4"/>
</dbReference>
<evidence type="ECO:0000259" key="13">
    <source>
        <dbReference type="PROSITE" id="PS52004"/>
    </source>
</evidence>
<dbReference type="Pfam" id="PF02801">
    <property type="entry name" value="Ketoacyl-synt_C"/>
    <property type="match status" value="2"/>
</dbReference>
<dbReference type="InterPro" id="IPR036291">
    <property type="entry name" value="NAD(P)-bd_dom_sf"/>
</dbReference>
<dbReference type="InterPro" id="IPR014030">
    <property type="entry name" value="Ketoacyl_synth_N"/>
</dbReference>
<evidence type="ECO:0000259" key="12">
    <source>
        <dbReference type="PROSITE" id="PS50075"/>
    </source>
</evidence>
<feature type="domain" description="PKS/mFAS DH" evidence="14">
    <location>
        <begin position="1335"/>
        <end position="1610"/>
    </location>
</feature>
<dbReference type="SMART" id="SM00823">
    <property type="entry name" value="PKS_PP"/>
    <property type="match status" value="7"/>
</dbReference>
<dbReference type="InterPro" id="IPR040097">
    <property type="entry name" value="FAAL/FAAC"/>
</dbReference>
<dbReference type="InterPro" id="IPR020615">
    <property type="entry name" value="Thiolase_acyl_enz_int_AS"/>
</dbReference>
<dbReference type="InterPro" id="IPR020841">
    <property type="entry name" value="PKS_Beta-ketoAc_synthase_dom"/>
</dbReference>
<dbReference type="Pfam" id="PF21089">
    <property type="entry name" value="PKS_DH_N"/>
    <property type="match status" value="1"/>
</dbReference>
<dbReference type="PROSITE" id="PS50075">
    <property type="entry name" value="CARRIER"/>
    <property type="match status" value="7"/>
</dbReference>
<dbReference type="InterPro" id="IPR013217">
    <property type="entry name" value="Methyltransf_12"/>
</dbReference>
<comment type="cofactor">
    <cofactor evidence="1">
        <name>pantetheine 4'-phosphate</name>
        <dbReference type="ChEBI" id="CHEBI:47942"/>
    </cofactor>
</comment>
<feature type="region of interest" description="N-terminal hotdog fold" evidence="11">
    <location>
        <begin position="1335"/>
        <end position="1453"/>
    </location>
</feature>
<dbReference type="PANTHER" id="PTHR45527:SF1">
    <property type="entry name" value="FATTY ACID SYNTHASE"/>
    <property type="match status" value="1"/>
</dbReference>
<dbReference type="CDD" id="cd05930">
    <property type="entry name" value="A_NRPS"/>
    <property type="match status" value="2"/>
</dbReference>
<dbReference type="InterPro" id="IPR001242">
    <property type="entry name" value="Condensation_dom"/>
</dbReference>
<evidence type="ECO:0000313" key="15">
    <source>
        <dbReference type="EMBL" id="CBA16032.1"/>
    </source>
</evidence>
<dbReference type="SUPFAM" id="SSF53335">
    <property type="entry name" value="S-adenosyl-L-methionine-dependent methyltransferases"/>
    <property type="match status" value="1"/>
</dbReference>
<dbReference type="Proteomes" id="UP000001890">
    <property type="component" value="Chromosome"/>
</dbReference>
<evidence type="ECO:0000256" key="9">
    <source>
        <dbReference type="ARBA" id="ARBA00022832"/>
    </source>
</evidence>
<dbReference type="SUPFAM" id="SSF52777">
    <property type="entry name" value="CoA-dependent acyltransferases"/>
    <property type="match status" value="8"/>
</dbReference>
<keyword evidence="16" id="KW-1185">Reference proteome</keyword>
<dbReference type="GO" id="GO:0031177">
    <property type="term" value="F:phosphopantetheine binding"/>
    <property type="evidence" value="ECO:0007669"/>
    <property type="project" value="InterPro"/>
</dbReference>
<keyword evidence="6" id="KW-0597">Phosphoprotein</keyword>
<dbReference type="SMART" id="SM00826">
    <property type="entry name" value="PKS_DH"/>
    <property type="match status" value="1"/>
</dbReference>
<dbReference type="InterPro" id="IPR020806">
    <property type="entry name" value="PKS_PP-bd"/>
</dbReference>
<dbReference type="CDD" id="cd19531">
    <property type="entry name" value="LCL_NRPS-like"/>
    <property type="match status" value="4"/>
</dbReference>
<feature type="active site" description="Proton donor; for dehydratase activity" evidence="11">
    <location>
        <position position="1532"/>
    </location>
</feature>
<evidence type="ECO:0000256" key="5">
    <source>
        <dbReference type="ARBA" id="ARBA00022450"/>
    </source>
</evidence>
<dbReference type="UniPathway" id="UPA00094"/>
<dbReference type="SMART" id="SM00822">
    <property type="entry name" value="PKS_KR"/>
    <property type="match status" value="1"/>
</dbReference>
<dbReference type="GO" id="GO:0043041">
    <property type="term" value="P:amino acid activation for nonribosomal peptide biosynthetic process"/>
    <property type="evidence" value="ECO:0007669"/>
    <property type="project" value="TreeGrafter"/>
</dbReference>
<dbReference type="STRING" id="380358.XALC_1529"/>
<evidence type="ECO:0000256" key="8">
    <source>
        <dbReference type="ARBA" id="ARBA00022737"/>
    </source>
</evidence>
<dbReference type="PROSITE" id="PS00606">
    <property type="entry name" value="KS3_1"/>
    <property type="match status" value="2"/>
</dbReference>
<dbReference type="Gene3D" id="3.30.559.10">
    <property type="entry name" value="Chloramphenicol acetyltransferase-like domain"/>
    <property type="match status" value="4"/>
</dbReference>
<feature type="domain" description="Carrier" evidence="12">
    <location>
        <begin position="3235"/>
        <end position="3310"/>
    </location>
</feature>
<dbReference type="InterPro" id="IPR016039">
    <property type="entry name" value="Thiolase-like"/>
</dbReference>
<feature type="domain" description="Carrier" evidence="12">
    <location>
        <begin position="4280"/>
        <end position="4355"/>
    </location>
</feature>
<keyword evidence="9" id="KW-0276">Fatty acid metabolism</keyword>
<comment type="similarity">
    <text evidence="4">Belongs to the short-chain dehydrogenases/reductases (SDR) family.</text>
</comment>
<dbReference type="SUPFAM" id="SSF51735">
    <property type="entry name" value="NAD(P)-binding Rossmann-fold domains"/>
    <property type="match status" value="2"/>
</dbReference>